<evidence type="ECO:0000256" key="6">
    <source>
        <dbReference type="ARBA" id="ARBA00022890"/>
    </source>
</evidence>
<accession>A0A1Y0JW70</accession>
<evidence type="ECO:0000256" key="4">
    <source>
        <dbReference type="ARBA" id="ARBA00022595"/>
    </source>
</evidence>
<feature type="domain" description="Astrovirus capsid protein inner core" evidence="11">
    <location>
        <begin position="17"/>
        <end position="250"/>
    </location>
</feature>
<feature type="compositionally biased region" description="Acidic residues" evidence="10">
    <location>
        <begin position="742"/>
        <end position="759"/>
    </location>
</feature>
<organism evidence="12">
    <name type="scientific">Mamastrovirus 4</name>
    <dbReference type="NCBI Taxonomy" id="1239568"/>
    <lineage>
        <taxon>Viruses</taxon>
        <taxon>Riboviria</taxon>
        <taxon>Orthornavirae</taxon>
        <taxon>Pisuviricota</taxon>
        <taxon>Stelpaviricetes</taxon>
        <taxon>Stellavirales</taxon>
        <taxon>Astroviridae</taxon>
        <taxon>Mamastrovirus</taxon>
        <taxon>Mamastrovirus zalophi</taxon>
    </lineage>
</organism>
<feature type="compositionally biased region" description="Basic residues" evidence="10">
    <location>
        <begin position="20"/>
        <end position="32"/>
    </location>
</feature>
<dbReference type="GO" id="GO:0039617">
    <property type="term" value="C:T=3 icosahedral viral capsid"/>
    <property type="evidence" value="ECO:0007669"/>
    <property type="project" value="UniProtKB-KW"/>
</dbReference>
<evidence type="ECO:0000256" key="5">
    <source>
        <dbReference type="ARBA" id="ARBA00022844"/>
    </source>
</evidence>
<dbReference type="EMBL" id="KY933398">
    <property type="protein sequence ID" value="ARU76987.1"/>
    <property type="molecule type" value="Genomic_RNA"/>
</dbReference>
<feature type="compositionally biased region" description="Polar residues" evidence="10">
    <location>
        <begin position="1"/>
        <end position="13"/>
    </location>
</feature>
<evidence type="ECO:0000313" key="12">
    <source>
        <dbReference type="EMBL" id="ARU76987.1"/>
    </source>
</evidence>
<keyword evidence="6" id="KW-1164">Virus endocytosis by host</keyword>
<evidence type="ECO:0000256" key="9">
    <source>
        <dbReference type="ARBA" id="ARBA00045703"/>
    </source>
</evidence>
<comment type="function">
    <text evidence="9">The capsid polyprotein VP90 self-assembles and undergoes a proteolytic cleavage by host caspases to yield the immature VP70 virion.</text>
</comment>
<evidence type="ECO:0000256" key="8">
    <source>
        <dbReference type="ARBA" id="ARBA00023296"/>
    </source>
</evidence>
<keyword evidence="3" id="KW-1165">Clathrin-mediated endocytosis of virus by host</keyword>
<dbReference type="Pfam" id="PF03115">
    <property type="entry name" value="Astro_capsid_N"/>
    <property type="match status" value="1"/>
</dbReference>
<feature type="region of interest" description="Disordered" evidence="10">
    <location>
        <begin position="730"/>
        <end position="762"/>
    </location>
</feature>
<feature type="compositionally biased region" description="Basic residues" evidence="10">
    <location>
        <begin position="50"/>
        <end position="61"/>
    </location>
</feature>
<evidence type="ECO:0000256" key="2">
    <source>
        <dbReference type="ARBA" id="ARBA00022561"/>
    </source>
</evidence>
<feature type="region of interest" description="Disordered" evidence="10">
    <location>
        <begin position="1"/>
        <end position="74"/>
    </location>
</feature>
<keyword evidence="4" id="KW-1162">Viral penetration into host cytoplasm</keyword>
<evidence type="ECO:0000256" key="1">
    <source>
        <dbReference type="ARBA" id="ARBA00004328"/>
    </source>
</evidence>
<proteinExistence type="predicted"/>
<name>A0A1Y0JW70_9VIRU</name>
<evidence type="ECO:0000256" key="3">
    <source>
        <dbReference type="ARBA" id="ARBA00022570"/>
    </source>
</evidence>
<keyword evidence="8" id="KW-1160">Virus entry into host cell</keyword>
<dbReference type="InterPro" id="IPR004337">
    <property type="entry name" value="Astro_capsid_N"/>
</dbReference>
<dbReference type="InterPro" id="IPR029053">
    <property type="entry name" value="Viral_coat"/>
</dbReference>
<sequence>MANNQKNVQPNVVTTTTTTTRRRGGRRRRRTPRPSQAGTTTVRKVTINRQSRRPPRRRRVKPGNPPKSSNSMYSQRITATLGSVGANKGDGIELEMSALINPALMKETTGSNQFGPLQIAASTYNYWRVQYLDIKLTPLVGASAVSGTVIRTSLNLAAQPGSAGWSALGARKHKDTSPGKPITFRVRGSDIMGPKEGWFCCNTKNDPQMCLGGSIEIHTLGKTMSTYKSDIFDGPLFLAEVTALWQFKNYNPQPGMLNLIKAETTEPEKSVKINATPGEPITISVPTDSSFARAIGQADLGINADASPSEIIWQVCDTTVEVVEGILPPPFQWLIKAGWWFLKRIANKKKSGDHIDGQPDANEVTFQIYQSMSDAMNDVPCIATGNAASTNKLSTGWNITQVTPGNVGQSQDAVMTTRSMPQIDVSKPFYLLRDRVKSGESIITGMNFNDRWGVPLNGFAVKDITSQKKVYSYYSYELLDPYFYQGTQIDPATADVNTYPMLKKQADTYTSIGRVYGTASLVTDGQDKIRWCLVLWRADQTTSVVRQPGNDVNLEFFILQPSLSQSGGYPTTNYTMQKVRSLNPGQQTIQIEKGKWYLTPFTALNGREEFNNYGASFPFPTSLYNGPTLQFDPIMDFYYVGLALNNAIPLRFNFPVANTTPVTLSMVHQLVQQALAERNNQELPFSTLPLPSEYDNLEIPPLEGEEKEELQGAVGGADLQRDIKNWVEFDHRKRPPTPLLPIEEEEEDEDSDLDDDDYAEPPSIIKNLLTPEAKDLYGDLRRKGLSHEQATKAAQAAFPHPALEAWEAAYHNAMADGLSPPTARDCAWSAVSDFLS</sequence>
<keyword evidence="2" id="KW-0167">Capsid protein</keyword>
<keyword evidence="5" id="KW-0946">Virion</keyword>
<protein>
    <submittedName>
        <fullName evidence="12">Capsid protein</fullName>
    </submittedName>
</protein>
<keyword evidence="7" id="KW-1142">T=3 icosahedral capsid protein</keyword>
<evidence type="ECO:0000259" key="11">
    <source>
        <dbReference type="Pfam" id="PF03115"/>
    </source>
</evidence>
<dbReference type="SMR" id="A0A1Y0JW70"/>
<dbReference type="GO" id="GO:0075512">
    <property type="term" value="P:clathrin-dependent endocytosis of virus by host cell"/>
    <property type="evidence" value="ECO:0007669"/>
    <property type="project" value="UniProtKB-KW"/>
</dbReference>
<comment type="subcellular location">
    <subcellularLocation>
        <location evidence="1">Virion</location>
    </subcellularLocation>
</comment>
<evidence type="ECO:0000256" key="7">
    <source>
        <dbReference type="ARBA" id="ARBA00023060"/>
    </source>
</evidence>
<evidence type="ECO:0000256" key="10">
    <source>
        <dbReference type="SAM" id="MobiDB-lite"/>
    </source>
</evidence>
<dbReference type="Gene3D" id="2.60.120.20">
    <property type="match status" value="1"/>
</dbReference>
<reference evidence="12" key="1">
    <citation type="journal article" date="2020" name="Viruses">
        <title>Whole Genome Sequence Analysis of Porcine Astroviruses Reveals Novel Genetically Diverse Strains Circulating in East African Smallholder Pig Farms.</title>
        <authorList>
            <person name="Amimo J.O."/>
            <person name="Machuka E.M."/>
            <person name="Abworo E.O."/>
            <person name="Vlasova A.N."/>
            <person name="Pelle R."/>
        </authorList>
    </citation>
    <scope>NUCLEOTIDE SEQUENCE</scope>
    <source>
        <strain evidence="12">K456</strain>
    </source>
</reference>